<dbReference type="SMART" id="SM00248">
    <property type="entry name" value="ANK"/>
    <property type="match status" value="2"/>
</dbReference>
<dbReference type="EMBL" id="JAGRRH010000088">
    <property type="protein sequence ID" value="KAG7337314.1"/>
    <property type="molecule type" value="Genomic_DNA"/>
</dbReference>
<dbReference type="Proteomes" id="UP000693970">
    <property type="component" value="Unassembled WGS sequence"/>
</dbReference>
<reference evidence="3" key="1">
    <citation type="journal article" date="2021" name="Sci. Rep.">
        <title>Diploid genomic architecture of Nitzschia inconspicua, an elite biomass production diatom.</title>
        <authorList>
            <person name="Oliver A."/>
            <person name="Podell S."/>
            <person name="Pinowska A."/>
            <person name="Traller J.C."/>
            <person name="Smith S.R."/>
            <person name="McClure R."/>
            <person name="Beliaev A."/>
            <person name="Bohutskyi P."/>
            <person name="Hill E.A."/>
            <person name="Rabines A."/>
            <person name="Zheng H."/>
            <person name="Allen L.Z."/>
            <person name="Kuo A."/>
            <person name="Grigoriev I.V."/>
            <person name="Allen A.E."/>
            <person name="Hazlebeck D."/>
            <person name="Allen E.E."/>
        </authorList>
    </citation>
    <scope>NUCLEOTIDE SEQUENCE</scope>
    <source>
        <strain evidence="3">Hildebrandi</strain>
    </source>
</reference>
<dbReference type="AlphaFoldDB" id="A0A9K3LT31"/>
<gene>
    <name evidence="2" type="ORF">IV203_004905</name>
    <name evidence="3" type="ORF">IV203_030141</name>
</gene>
<evidence type="ECO:0000313" key="3">
    <source>
        <dbReference type="EMBL" id="KAG7367470.1"/>
    </source>
</evidence>
<proteinExistence type="predicted"/>
<evidence type="ECO:0000313" key="2">
    <source>
        <dbReference type="EMBL" id="KAG7337314.1"/>
    </source>
</evidence>
<evidence type="ECO:0000256" key="1">
    <source>
        <dbReference type="SAM" id="MobiDB-lite"/>
    </source>
</evidence>
<feature type="region of interest" description="Disordered" evidence="1">
    <location>
        <begin position="1"/>
        <end position="63"/>
    </location>
</feature>
<dbReference type="Pfam" id="PF12796">
    <property type="entry name" value="Ank_2"/>
    <property type="match status" value="1"/>
</dbReference>
<accession>A0A9K3LT31</accession>
<protein>
    <submittedName>
        <fullName evidence="3">Ankyrin repeat domain protein</fullName>
    </submittedName>
</protein>
<reference evidence="3" key="2">
    <citation type="submission" date="2021-04" db="EMBL/GenBank/DDBJ databases">
        <authorList>
            <person name="Podell S."/>
        </authorList>
    </citation>
    <scope>NUCLEOTIDE SEQUENCE</scope>
    <source>
        <strain evidence="3">Hildebrandi</strain>
    </source>
</reference>
<name>A0A9K3LT31_9STRA</name>
<feature type="compositionally biased region" description="Acidic residues" evidence="1">
    <location>
        <begin position="54"/>
        <end position="63"/>
    </location>
</feature>
<organism evidence="3 4">
    <name type="scientific">Nitzschia inconspicua</name>
    <dbReference type="NCBI Taxonomy" id="303405"/>
    <lineage>
        <taxon>Eukaryota</taxon>
        <taxon>Sar</taxon>
        <taxon>Stramenopiles</taxon>
        <taxon>Ochrophyta</taxon>
        <taxon>Bacillariophyta</taxon>
        <taxon>Bacillariophyceae</taxon>
        <taxon>Bacillariophycidae</taxon>
        <taxon>Bacillariales</taxon>
        <taxon>Bacillariaceae</taxon>
        <taxon>Nitzschia</taxon>
    </lineage>
</organism>
<dbReference type="EMBL" id="JAGRRH010000007">
    <property type="protein sequence ID" value="KAG7367470.1"/>
    <property type="molecule type" value="Genomic_DNA"/>
</dbReference>
<dbReference type="OrthoDB" id="194358at2759"/>
<evidence type="ECO:0000313" key="4">
    <source>
        <dbReference type="Proteomes" id="UP000693970"/>
    </source>
</evidence>
<comment type="caution">
    <text evidence="3">The sequence shown here is derived from an EMBL/GenBank/DDBJ whole genome shotgun (WGS) entry which is preliminary data.</text>
</comment>
<sequence>MAPIQKLVIHSEMEQTSEIQPKKASGGFIPRSYQMPLTGDHRGDDDSSYSESTYDSDDSGEFDDESVTLQDLLAKELFGKEHCLYNPSRAAKRGYGTLEKVKSPVSLSKTFPKVSSSSDLIAAEMMSTKEAHASFGRFLARMSRSMENLVIDAGFPKSGAKAAEDLSSDTPVTKPEDYLKSLFAKRGIEYKTVSGPTLFTEGFFLEMKHKNYADYTNEVAFAARRGDMDSLKAHVASGKTAQCCNRHKESIIHTICRKGHFDMLQYVIQEAGVSIRICCDQYRTPLHDAAWTHEPNFKMIKMIIDACPDLLYVEDSRGHTPLAYVASPQHEQWCNFLKENLDCIYPTAI</sequence>
<dbReference type="InterPro" id="IPR002110">
    <property type="entry name" value="Ankyrin_rpt"/>
</dbReference>
<keyword evidence="4" id="KW-1185">Reference proteome</keyword>